<reference evidence="6" key="1">
    <citation type="submission" date="2021-02" db="EMBL/GenBank/DDBJ databases">
        <authorList>
            <person name="Dougan E. K."/>
            <person name="Rhodes N."/>
            <person name="Thang M."/>
            <person name="Chan C."/>
        </authorList>
    </citation>
    <scope>NUCLEOTIDE SEQUENCE</scope>
</reference>
<feature type="repeat" description="TPR" evidence="3">
    <location>
        <begin position="726"/>
        <end position="759"/>
    </location>
</feature>
<feature type="domain" description="Peptidase C14 caspase" evidence="5">
    <location>
        <begin position="2"/>
        <end position="187"/>
    </location>
</feature>
<keyword evidence="4" id="KW-0175">Coiled coil</keyword>
<evidence type="ECO:0000259" key="5">
    <source>
        <dbReference type="Pfam" id="PF00656"/>
    </source>
</evidence>
<dbReference type="GO" id="GO:0004197">
    <property type="term" value="F:cysteine-type endopeptidase activity"/>
    <property type="evidence" value="ECO:0007669"/>
    <property type="project" value="InterPro"/>
</dbReference>
<dbReference type="InterPro" id="IPR050498">
    <property type="entry name" value="Ycf3"/>
</dbReference>
<sequence>MRRVCIVIGLQEDLDEVQREADEVAAAAKASGLFHEVHELIAREATVTTFRATIQQAVADLTNNSKLVIFYAGHGSLHDGFTWVKVGEDRIPLETEVLSQTSSYRALDVGFIFSCCQDDLKDPKSDRDTLPDLRQIAEDATVIKMYACPEGCKVVDSFLLGFAFAYHLRKKPRDLNSLLRFVRDDVLQLSMGHIEPHLDDGSSTPSIVLNDGPSDGFRNIMEKTQLKLFRSAFLLSHHVFEVVQENMKQGDAALSFAQARQAISDMADLVASFGDRVTNLSVQLSVLPNSELLDIFQTLEEWLQCEGRDEDVSLRAEDKSSFDRWNGLPAKTRDKLYSALRKVSDSVNQEDQAVLFRQFLALLSYEEGRQILHQDSATEQSTAQAAQASEVSASCLCIEGADGASFTKDQRQRLQDKLSDLMSEMGILDSAGFILAGSIWIVICTVKPLSAKQRDDLATRLELYVKECKNGKHGPHSALAWMFAKSVELVNSALVPISVSHRVRFARDFHKQIPAFDGPIWLDVKAIKEVVAKVRNVAFRRPAIWAGPIRVFQHGQELQDSHLLRNTSGLQITMERRWQDLTWPAGLEEAMSKLSQKQDEQPPWEERPSFQDFALAIKGLCSSADDALSGLFIQGVRDILQNEKLVDECKDPYELLTEVMHNLLASAVDTLTSMKAAIADLDRALQLEPQSAFALEKRGDAKLGQGKYAEAIADLDRALQLEPQSAFALEKRGDAKLGQGKYAEAIADLDRALQLDPQSAFALENRGDAKLGQGKYAEAIADLDRALQLDPQSAFALEKRGDAKLGQGKYAEAIADLDRALQLEPQSAFALEKRGDAKRMQGKYAEAIADLDRAKAEVQTQQDAPISQDPLEALEHPALKELHAQLAAFPLTLSSLVKALTVAPSMIDAPNFLAFVSVLQEVTRPVTTRGPSSMSSVQDEVDQEVAAMLEALPSNIENSGSESALSDFIAEWR</sequence>
<dbReference type="SMART" id="SM00028">
    <property type="entry name" value="TPR"/>
    <property type="match status" value="6"/>
</dbReference>
<dbReference type="Pfam" id="PF07719">
    <property type="entry name" value="TPR_2"/>
    <property type="match status" value="1"/>
</dbReference>
<dbReference type="EMBL" id="CAJNDS010002074">
    <property type="protein sequence ID" value="CAE7306752.1"/>
    <property type="molecule type" value="Genomic_DNA"/>
</dbReference>
<dbReference type="Proteomes" id="UP000604046">
    <property type="component" value="Unassembled WGS sequence"/>
</dbReference>
<name>A0A812NI24_9DINO</name>
<feature type="coiled-coil region" evidence="4">
    <location>
        <begin position="837"/>
        <end position="864"/>
    </location>
</feature>
<protein>
    <submittedName>
        <fullName evidence="6">SRFR1 protein</fullName>
    </submittedName>
</protein>
<feature type="repeat" description="TPR" evidence="3">
    <location>
        <begin position="760"/>
        <end position="793"/>
    </location>
</feature>
<dbReference type="PANTHER" id="PTHR44858">
    <property type="entry name" value="TETRATRICOPEPTIDE REPEAT PROTEIN 6"/>
    <property type="match status" value="1"/>
</dbReference>
<dbReference type="SUPFAM" id="SSF48452">
    <property type="entry name" value="TPR-like"/>
    <property type="match status" value="2"/>
</dbReference>
<dbReference type="GO" id="GO:0006508">
    <property type="term" value="P:proteolysis"/>
    <property type="evidence" value="ECO:0007669"/>
    <property type="project" value="InterPro"/>
</dbReference>
<proteinExistence type="predicted"/>
<accession>A0A812NI24</accession>
<dbReference type="InterPro" id="IPR011990">
    <property type="entry name" value="TPR-like_helical_dom_sf"/>
</dbReference>
<dbReference type="AlphaFoldDB" id="A0A812NI24"/>
<dbReference type="PANTHER" id="PTHR44858:SF1">
    <property type="entry name" value="UDP-N-ACETYLGLUCOSAMINE--PEPTIDE N-ACETYLGLUCOSAMINYLTRANSFERASE SPINDLY-RELATED"/>
    <property type="match status" value="1"/>
</dbReference>
<dbReference type="Pfam" id="PF13432">
    <property type="entry name" value="TPR_16"/>
    <property type="match status" value="2"/>
</dbReference>
<evidence type="ECO:0000313" key="7">
    <source>
        <dbReference type="Proteomes" id="UP000604046"/>
    </source>
</evidence>
<evidence type="ECO:0000256" key="4">
    <source>
        <dbReference type="SAM" id="Coils"/>
    </source>
</evidence>
<dbReference type="PROSITE" id="PS50005">
    <property type="entry name" value="TPR"/>
    <property type="match status" value="4"/>
</dbReference>
<comment type="caution">
    <text evidence="6">The sequence shown here is derived from an EMBL/GenBank/DDBJ whole genome shotgun (WGS) entry which is preliminary data.</text>
</comment>
<dbReference type="Gene3D" id="3.40.50.1460">
    <property type="match status" value="1"/>
</dbReference>
<evidence type="ECO:0000256" key="3">
    <source>
        <dbReference type="PROSITE-ProRule" id="PRU00339"/>
    </source>
</evidence>
<dbReference type="OrthoDB" id="413073at2759"/>
<evidence type="ECO:0000313" key="6">
    <source>
        <dbReference type="EMBL" id="CAE7306752.1"/>
    </source>
</evidence>
<feature type="repeat" description="TPR" evidence="3">
    <location>
        <begin position="692"/>
        <end position="725"/>
    </location>
</feature>
<organism evidence="6 7">
    <name type="scientific">Symbiodinium natans</name>
    <dbReference type="NCBI Taxonomy" id="878477"/>
    <lineage>
        <taxon>Eukaryota</taxon>
        <taxon>Sar</taxon>
        <taxon>Alveolata</taxon>
        <taxon>Dinophyceae</taxon>
        <taxon>Suessiales</taxon>
        <taxon>Symbiodiniaceae</taxon>
        <taxon>Symbiodinium</taxon>
    </lineage>
</organism>
<feature type="repeat" description="TPR" evidence="3">
    <location>
        <begin position="794"/>
        <end position="827"/>
    </location>
</feature>
<keyword evidence="2 3" id="KW-0802">TPR repeat</keyword>
<evidence type="ECO:0000256" key="1">
    <source>
        <dbReference type="ARBA" id="ARBA00022737"/>
    </source>
</evidence>
<keyword evidence="7" id="KW-1185">Reference proteome</keyword>
<dbReference type="InterPro" id="IPR013105">
    <property type="entry name" value="TPR_2"/>
</dbReference>
<keyword evidence="1" id="KW-0677">Repeat</keyword>
<dbReference type="InterPro" id="IPR011600">
    <property type="entry name" value="Pept_C14_caspase"/>
</dbReference>
<dbReference type="Pfam" id="PF00656">
    <property type="entry name" value="Peptidase_C14"/>
    <property type="match status" value="1"/>
</dbReference>
<dbReference type="SUPFAM" id="SSF52129">
    <property type="entry name" value="Caspase-like"/>
    <property type="match status" value="1"/>
</dbReference>
<dbReference type="Gene3D" id="1.25.40.10">
    <property type="entry name" value="Tetratricopeptide repeat domain"/>
    <property type="match status" value="2"/>
</dbReference>
<evidence type="ECO:0000256" key="2">
    <source>
        <dbReference type="ARBA" id="ARBA00022803"/>
    </source>
</evidence>
<dbReference type="InterPro" id="IPR019734">
    <property type="entry name" value="TPR_rpt"/>
</dbReference>
<gene>
    <name evidence="6" type="primary">SRFR1</name>
    <name evidence="6" type="ORF">SNAT2548_LOCUS16120</name>
</gene>
<dbReference type="InterPro" id="IPR029030">
    <property type="entry name" value="Caspase-like_dom_sf"/>
</dbReference>